<feature type="compositionally biased region" description="Low complexity" evidence="1">
    <location>
        <begin position="18"/>
        <end position="35"/>
    </location>
</feature>
<evidence type="ECO:0000256" key="1">
    <source>
        <dbReference type="SAM" id="MobiDB-lite"/>
    </source>
</evidence>
<dbReference type="Proteomes" id="UP001412067">
    <property type="component" value="Unassembled WGS sequence"/>
</dbReference>
<evidence type="ECO:0000313" key="2">
    <source>
        <dbReference type="EMBL" id="KAK8937668.1"/>
    </source>
</evidence>
<protein>
    <submittedName>
        <fullName evidence="2">Uncharacterized protein</fullName>
    </submittedName>
</protein>
<gene>
    <name evidence="2" type="ORF">KSP40_PGU000551</name>
</gene>
<evidence type="ECO:0000313" key="3">
    <source>
        <dbReference type="Proteomes" id="UP001412067"/>
    </source>
</evidence>
<accession>A0ABR2LCQ1</accession>
<reference evidence="2 3" key="1">
    <citation type="journal article" date="2022" name="Nat. Plants">
        <title>Genomes of leafy and leafless Platanthera orchids illuminate the evolution of mycoheterotrophy.</title>
        <authorList>
            <person name="Li M.H."/>
            <person name="Liu K.W."/>
            <person name="Li Z."/>
            <person name="Lu H.C."/>
            <person name="Ye Q.L."/>
            <person name="Zhang D."/>
            <person name="Wang J.Y."/>
            <person name="Li Y.F."/>
            <person name="Zhong Z.M."/>
            <person name="Liu X."/>
            <person name="Yu X."/>
            <person name="Liu D.K."/>
            <person name="Tu X.D."/>
            <person name="Liu B."/>
            <person name="Hao Y."/>
            <person name="Liao X.Y."/>
            <person name="Jiang Y.T."/>
            <person name="Sun W.H."/>
            <person name="Chen J."/>
            <person name="Chen Y.Q."/>
            <person name="Ai Y."/>
            <person name="Zhai J.W."/>
            <person name="Wu S.S."/>
            <person name="Zhou Z."/>
            <person name="Hsiao Y.Y."/>
            <person name="Wu W.L."/>
            <person name="Chen Y.Y."/>
            <person name="Lin Y.F."/>
            <person name="Hsu J.L."/>
            <person name="Li C.Y."/>
            <person name="Wang Z.W."/>
            <person name="Zhao X."/>
            <person name="Zhong W.Y."/>
            <person name="Ma X.K."/>
            <person name="Ma L."/>
            <person name="Huang J."/>
            <person name="Chen G.Z."/>
            <person name="Huang M.Z."/>
            <person name="Huang L."/>
            <person name="Peng D.H."/>
            <person name="Luo Y.B."/>
            <person name="Zou S.Q."/>
            <person name="Chen S.P."/>
            <person name="Lan S."/>
            <person name="Tsai W.C."/>
            <person name="Van de Peer Y."/>
            <person name="Liu Z.J."/>
        </authorList>
    </citation>
    <scope>NUCLEOTIDE SEQUENCE [LARGE SCALE GENOMIC DNA]</scope>
    <source>
        <strain evidence="2">Lor288</strain>
    </source>
</reference>
<comment type="caution">
    <text evidence="2">The sequence shown here is derived from an EMBL/GenBank/DDBJ whole genome shotgun (WGS) entry which is preliminary data.</text>
</comment>
<sequence>MTSTHCSSISLTTKSLRASSPEAASSTSHSASCSAGPHSTGYRSAGPYSVGPRYAGFCSAASDHIDASAAAHYSIGHTGRIAMVASHHTAIPASSAKPIPSTDHGFSNHLPNVVQFVAASSVPPDPFIVSIAVHSAILPFLPPAAPPDQPATLLQSLVILTPTLLHITANANANTTRYQALFWREIKEPDESIILLEFELEDKLDLKDGWSVMDFTVLVL</sequence>
<name>A0ABR2LCQ1_9ASPA</name>
<dbReference type="EMBL" id="JBBWWR010000021">
    <property type="protein sequence ID" value="KAK8937668.1"/>
    <property type="molecule type" value="Genomic_DNA"/>
</dbReference>
<proteinExistence type="predicted"/>
<keyword evidence="3" id="KW-1185">Reference proteome</keyword>
<organism evidence="2 3">
    <name type="scientific">Platanthera guangdongensis</name>
    <dbReference type="NCBI Taxonomy" id="2320717"/>
    <lineage>
        <taxon>Eukaryota</taxon>
        <taxon>Viridiplantae</taxon>
        <taxon>Streptophyta</taxon>
        <taxon>Embryophyta</taxon>
        <taxon>Tracheophyta</taxon>
        <taxon>Spermatophyta</taxon>
        <taxon>Magnoliopsida</taxon>
        <taxon>Liliopsida</taxon>
        <taxon>Asparagales</taxon>
        <taxon>Orchidaceae</taxon>
        <taxon>Orchidoideae</taxon>
        <taxon>Orchideae</taxon>
        <taxon>Orchidinae</taxon>
        <taxon>Platanthera</taxon>
    </lineage>
</organism>
<feature type="region of interest" description="Disordered" evidence="1">
    <location>
        <begin position="17"/>
        <end position="40"/>
    </location>
</feature>